<sequence>MAQYLLLKHIEVQNANAIAGLTYGFPAITHFLGFAHALSRQLPDVMGLRLGGVTVVSHKNNVHARQPTGWGDYVFALTRNPVTAKGETASINEEGRMNMQISLLIEVDGLIAGDKAAAAQLIAEVKDLAPQRRLAGGQILTIGGVELLADANMQKKALRRLMPGFVLCDRHDYLAQHHQQLLQHNAQASLFDAWCEFAMLTHHAVADDEHVPNDDDQPVPAQWQRVAKPKPGYLVPIMTGYRAISPCYAAGEVANVRDPDVPVSFVEAAYSVGEWRSVHRLTDIDEACWRYHCDYPWYLARVTAATHDEPIEPDVVPTTEDNTDFDPDFL</sequence>
<dbReference type="Proteomes" id="UP000501408">
    <property type="component" value="Chromosome 1"/>
</dbReference>
<accession>A0ABX6K7J9</accession>
<feature type="region of interest" description="Disordered" evidence="1">
    <location>
        <begin position="311"/>
        <end position="330"/>
    </location>
</feature>
<keyword evidence="3" id="KW-1185">Reference proteome</keyword>
<evidence type="ECO:0000313" key="2">
    <source>
        <dbReference type="EMBL" id="QIR06210.1"/>
    </source>
</evidence>
<name>A0ABX6K7J9_SALCS</name>
<organism evidence="2 3">
    <name type="scientific">Salinivibrio costicola</name>
    <name type="common">Vibrio costicola</name>
    <dbReference type="NCBI Taxonomy" id="51367"/>
    <lineage>
        <taxon>Bacteria</taxon>
        <taxon>Pseudomonadati</taxon>
        <taxon>Pseudomonadota</taxon>
        <taxon>Gammaproteobacteria</taxon>
        <taxon>Vibrionales</taxon>
        <taxon>Vibrionaceae</taxon>
        <taxon>Salinivibrio</taxon>
    </lineage>
</organism>
<proteinExistence type="predicted"/>
<dbReference type="EMBL" id="CP050266">
    <property type="protein sequence ID" value="QIR06210.1"/>
    <property type="molecule type" value="Genomic_DNA"/>
</dbReference>
<protein>
    <submittedName>
        <fullName evidence="2">Type I-F CRISPR-associated protein Csy2</fullName>
    </submittedName>
</protein>
<evidence type="ECO:0000256" key="1">
    <source>
        <dbReference type="SAM" id="MobiDB-lite"/>
    </source>
</evidence>
<dbReference type="InterPro" id="IPR013398">
    <property type="entry name" value="CRISPR-assoc_prot_Csy2"/>
</dbReference>
<dbReference type="Pfam" id="PF09614">
    <property type="entry name" value="Cas_Csy2"/>
    <property type="match status" value="1"/>
</dbReference>
<gene>
    <name evidence="2" type="primary">csy2</name>
    <name evidence="2" type="ORF">HBA18_07365</name>
</gene>
<reference evidence="2 3" key="1">
    <citation type="submission" date="2020-03" db="EMBL/GenBank/DDBJ databases">
        <title>Genome mining reveals the biosynthetic pathways of PHA and ectoines of the halophilic strain Salinivibrio costicola M318 isolated from fermented shrimp paste.</title>
        <authorList>
            <person name="Doan T.V."/>
            <person name="Tran L.T."/>
            <person name="Trieu T.A."/>
            <person name="Nguyen Q.V."/>
            <person name="Quach T.N."/>
            <person name="Phi T.Q."/>
            <person name="Kumar S."/>
        </authorList>
    </citation>
    <scope>NUCLEOTIDE SEQUENCE [LARGE SCALE GENOMIC DNA]</scope>
    <source>
        <strain evidence="2 3">M318</strain>
    </source>
</reference>
<dbReference type="RefSeq" id="WP_167314441.1">
    <property type="nucleotide sequence ID" value="NZ_CP050266.1"/>
</dbReference>
<dbReference type="CDD" id="cd09736">
    <property type="entry name" value="Csy2_I-F"/>
    <property type="match status" value="1"/>
</dbReference>
<feature type="compositionally biased region" description="Acidic residues" evidence="1">
    <location>
        <begin position="321"/>
        <end position="330"/>
    </location>
</feature>
<dbReference type="NCBIfam" id="TIGR02565">
    <property type="entry name" value="cas_Csy2"/>
    <property type="match status" value="1"/>
</dbReference>
<evidence type="ECO:0000313" key="3">
    <source>
        <dbReference type="Proteomes" id="UP000501408"/>
    </source>
</evidence>